<dbReference type="PANTHER" id="PTHR14085:SF3">
    <property type="entry name" value="WD REPEAT-CONTAINING PROTEIN 46"/>
    <property type="match status" value="1"/>
</dbReference>
<evidence type="ECO:0000256" key="4">
    <source>
        <dbReference type="ARBA" id="ARBA00023242"/>
    </source>
</evidence>
<dbReference type="InterPro" id="IPR036322">
    <property type="entry name" value="WD40_repeat_dom_sf"/>
</dbReference>
<dbReference type="EMBL" id="CAJVPZ010010811">
    <property type="protein sequence ID" value="CAG8623581.1"/>
    <property type="molecule type" value="Genomic_DNA"/>
</dbReference>
<dbReference type="AlphaFoldDB" id="A0A9N9D5E3"/>
<evidence type="ECO:0000256" key="1">
    <source>
        <dbReference type="ARBA" id="ARBA00004604"/>
    </source>
</evidence>
<dbReference type="InterPro" id="IPR019775">
    <property type="entry name" value="WD40_repeat_CS"/>
</dbReference>
<dbReference type="Proteomes" id="UP000789396">
    <property type="component" value="Unassembled WGS sequence"/>
</dbReference>
<evidence type="ECO:0000256" key="3">
    <source>
        <dbReference type="ARBA" id="ARBA00022737"/>
    </source>
</evidence>
<dbReference type="PANTHER" id="PTHR14085">
    <property type="entry name" value="WD-REPEAT PROTEIN BING4"/>
    <property type="match status" value="1"/>
</dbReference>
<keyword evidence="4" id="KW-0539">Nucleus</keyword>
<reference evidence="7" key="1">
    <citation type="submission" date="2021-06" db="EMBL/GenBank/DDBJ databases">
        <authorList>
            <person name="Kallberg Y."/>
            <person name="Tangrot J."/>
            <person name="Rosling A."/>
        </authorList>
    </citation>
    <scope>NUCLEOTIDE SEQUENCE</scope>
    <source>
        <strain evidence="7">IN212</strain>
    </source>
</reference>
<feature type="repeat" description="WD" evidence="5">
    <location>
        <begin position="1"/>
        <end position="23"/>
    </location>
</feature>
<gene>
    <name evidence="7" type="ORF">RFULGI_LOCUS7448</name>
</gene>
<sequence length="152" mass="17610">MATSGLDGQLKLWDIRTYKPLQEYFTRTPASSLSISQLGLLGVGWEPNIDSLEANPFQTKKQRQEAEVHSLLDKIQPEMITLDPTFIGNIDRASKEIQEKERKEQEEEERACDGKWELRNKARGKNSSLKRYLRKKQKNVIDEQRVCLFADT</sequence>
<keyword evidence="8" id="KW-1185">Reference proteome</keyword>
<feature type="domain" description="BING4 C-terminal" evidence="6">
    <location>
        <begin position="23"/>
        <end position="84"/>
    </location>
</feature>
<dbReference type="InterPro" id="IPR040315">
    <property type="entry name" value="WDR46/Utp7"/>
</dbReference>
<dbReference type="GO" id="GO:0000462">
    <property type="term" value="P:maturation of SSU-rRNA from tricistronic rRNA transcript (SSU-rRNA, 5.8S rRNA, LSU-rRNA)"/>
    <property type="evidence" value="ECO:0007669"/>
    <property type="project" value="TreeGrafter"/>
</dbReference>
<dbReference type="GO" id="GO:0030686">
    <property type="term" value="C:90S preribosome"/>
    <property type="evidence" value="ECO:0007669"/>
    <property type="project" value="TreeGrafter"/>
</dbReference>
<evidence type="ECO:0000256" key="2">
    <source>
        <dbReference type="ARBA" id="ARBA00022574"/>
    </source>
</evidence>
<dbReference type="SUPFAM" id="SSF50978">
    <property type="entry name" value="WD40 repeat-like"/>
    <property type="match status" value="1"/>
</dbReference>
<evidence type="ECO:0000256" key="5">
    <source>
        <dbReference type="PROSITE-ProRule" id="PRU00221"/>
    </source>
</evidence>
<dbReference type="InterPro" id="IPR012952">
    <property type="entry name" value="BING4_C_dom"/>
</dbReference>
<evidence type="ECO:0000313" key="8">
    <source>
        <dbReference type="Proteomes" id="UP000789396"/>
    </source>
</evidence>
<dbReference type="PROSITE" id="PS50082">
    <property type="entry name" value="WD_REPEATS_2"/>
    <property type="match status" value="1"/>
</dbReference>
<accession>A0A9N9D5E3</accession>
<proteinExistence type="predicted"/>
<protein>
    <submittedName>
        <fullName evidence="7">5533_t:CDS:1</fullName>
    </submittedName>
</protein>
<dbReference type="OrthoDB" id="10251154at2759"/>
<dbReference type="GO" id="GO:0032040">
    <property type="term" value="C:small-subunit processome"/>
    <property type="evidence" value="ECO:0007669"/>
    <property type="project" value="TreeGrafter"/>
</dbReference>
<dbReference type="InterPro" id="IPR001680">
    <property type="entry name" value="WD40_rpt"/>
</dbReference>
<comment type="caution">
    <text evidence="7">The sequence shown here is derived from an EMBL/GenBank/DDBJ whole genome shotgun (WGS) entry which is preliminary data.</text>
</comment>
<keyword evidence="2 5" id="KW-0853">WD repeat</keyword>
<keyword evidence="3" id="KW-0677">Repeat</keyword>
<comment type="subcellular location">
    <subcellularLocation>
        <location evidence="1">Nucleus</location>
        <location evidence="1">Nucleolus</location>
    </subcellularLocation>
</comment>
<name>A0A9N9D5E3_9GLOM</name>
<dbReference type="SMART" id="SM01033">
    <property type="entry name" value="BING4CT"/>
    <property type="match status" value="1"/>
</dbReference>
<organism evidence="7 8">
    <name type="scientific">Racocetra fulgida</name>
    <dbReference type="NCBI Taxonomy" id="60492"/>
    <lineage>
        <taxon>Eukaryota</taxon>
        <taxon>Fungi</taxon>
        <taxon>Fungi incertae sedis</taxon>
        <taxon>Mucoromycota</taxon>
        <taxon>Glomeromycotina</taxon>
        <taxon>Glomeromycetes</taxon>
        <taxon>Diversisporales</taxon>
        <taxon>Gigasporaceae</taxon>
        <taxon>Racocetra</taxon>
    </lineage>
</organism>
<dbReference type="PROSITE" id="PS00678">
    <property type="entry name" value="WD_REPEATS_1"/>
    <property type="match status" value="1"/>
</dbReference>
<dbReference type="Pfam" id="PF08149">
    <property type="entry name" value="BING4CT"/>
    <property type="match status" value="1"/>
</dbReference>
<evidence type="ECO:0000259" key="6">
    <source>
        <dbReference type="SMART" id="SM01033"/>
    </source>
</evidence>
<evidence type="ECO:0000313" key="7">
    <source>
        <dbReference type="EMBL" id="CAG8623581.1"/>
    </source>
</evidence>